<dbReference type="EC" id="1.-.-.-" evidence="7"/>
<comment type="similarity">
    <text evidence="1 7">Belongs to the nitroreductase family.</text>
</comment>
<dbReference type="InterPro" id="IPR052530">
    <property type="entry name" value="NAD(P)H_nitroreductase"/>
</dbReference>
<feature type="binding site" evidence="8">
    <location>
        <position position="35"/>
    </location>
    <ligand>
        <name>FMN</name>
        <dbReference type="ChEBI" id="CHEBI:58210"/>
        <note>ligand shared between dimeric partners</note>
    </ligand>
</feature>
<proteinExistence type="inferred from homology"/>
<keyword evidence="4 7" id="KW-0521">NADP</keyword>
<dbReference type="Proteomes" id="UP001212189">
    <property type="component" value="Chromosome"/>
</dbReference>
<dbReference type="CDD" id="cd02135">
    <property type="entry name" value="YdjA-like"/>
    <property type="match status" value="1"/>
</dbReference>
<evidence type="ECO:0000259" key="9">
    <source>
        <dbReference type="Pfam" id="PF00881"/>
    </source>
</evidence>
<evidence type="ECO:0000256" key="6">
    <source>
        <dbReference type="ARBA" id="ARBA00023027"/>
    </source>
</evidence>
<organism evidence="10 11">
    <name type="scientific">Denitrificimonas caeni</name>
    <dbReference type="NCBI Taxonomy" id="521720"/>
    <lineage>
        <taxon>Bacteria</taxon>
        <taxon>Pseudomonadati</taxon>
        <taxon>Pseudomonadota</taxon>
        <taxon>Gammaproteobacteria</taxon>
        <taxon>Pseudomonadales</taxon>
        <taxon>Pseudomonadaceae</taxon>
        <taxon>Denitrificimonas</taxon>
    </lineage>
</organism>
<dbReference type="KEGG" id="dce:O6P33_08625"/>
<reference evidence="10 11" key="1">
    <citation type="submission" date="2022-12" db="EMBL/GenBank/DDBJ databases">
        <title>Coexistence and Characterization of a Novel Tigecycline Resistance gene tet(X) variant and blaNDM-1 in a Pseudomonas caeni Isolate of Chicken Origin.</title>
        <authorList>
            <person name="Lu X."/>
            <person name="Zhang L."/>
            <person name="Li R."/>
            <person name="Wang Z."/>
        </authorList>
    </citation>
    <scope>NUCLEOTIDE SEQUENCE [LARGE SCALE GENOMIC DNA]</scope>
    <source>
        <strain evidence="10 11">CE14</strain>
    </source>
</reference>
<dbReference type="Gene3D" id="3.40.109.10">
    <property type="entry name" value="NADH Oxidase"/>
    <property type="match status" value="1"/>
</dbReference>
<keyword evidence="3 7" id="KW-0288">FMN</keyword>
<dbReference type="PANTHER" id="PTHR43821:SF1">
    <property type="entry name" value="NAD(P)H NITROREDUCTASE YDJA-RELATED"/>
    <property type="match status" value="1"/>
</dbReference>
<evidence type="ECO:0000256" key="7">
    <source>
        <dbReference type="PIRNR" id="PIRNR000232"/>
    </source>
</evidence>
<evidence type="ECO:0000313" key="10">
    <source>
        <dbReference type="EMBL" id="WBE24439.1"/>
    </source>
</evidence>
<evidence type="ECO:0000256" key="3">
    <source>
        <dbReference type="ARBA" id="ARBA00022643"/>
    </source>
</evidence>
<dbReference type="InterPro" id="IPR026021">
    <property type="entry name" value="YdjA-like"/>
</dbReference>
<feature type="binding site" evidence="8">
    <location>
        <position position="39"/>
    </location>
    <ligand>
        <name>FMN</name>
        <dbReference type="ChEBI" id="CHEBI:58210"/>
        <note>ligand shared between dimeric partners</note>
    </ligand>
</feature>
<evidence type="ECO:0000256" key="4">
    <source>
        <dbReference type="ARBA" id="ARBA00022857"/>
    </source>
</evidence>
<keyword evidence="2 7" id="KW-0285">Flavoprotein</keyword>
<dbReference type="PANTHER" id="PTHR43821">
    <property type="entry name" value="NAD(P)H NITROREDUCTASE YDJA-RELATED"/>
    <property type="match status" value="1"/>
</dbReference>
<name>A0AAE9VLY8_9GAMM</name>
<evidence type="ECO:0000256" key="2">
    <source>
        <dbReference type="ARBA" id="ARBA00022630"/>
    </source>
</evidence>
<feature type="binding site" description="in other chain" evidence="8">
    <location>
        <begin position="10"/>
        <end position="12"/>
    </location>
    <ligand>
        <name>FMN</name>
        <dbReference type="ChEBI" id="CHEBI:58210"/>
        <note>ligand shared between dimeric partners</note>
    </ligand>
</feature>
<dbReference type="RefSeq" id="WP_269817382.1">
    <property type="nucleotide sequence ID" value="NZ_CP114976.1"/>
</dbReference>
<comment type="cofactor">
    <cofactor evidence="8">
        <name>FMN</name>
        <dbReference type="ChEBI" id="CHEBI:58210"/>
    </cofactor>
    <text evidence="8">Binds 1 FMN per subunit.</text>
</comment>
<evidence type="ECO:0000256" key="1">
    <source>
        <dbReference type="ARBA" id="ARBA00007118"/>
    </source>
</evidence>
<dbReference type="SUPFAM" id="SSF55469">
    <property type="entry name" value="FMN-dependent nitroreductase-like"/>
    <property type="match status" value="1"/>
</dbReference>
<accession>A0AAE9VLY8</accession>
<keyword evidence="11" id="KW-1185">Reference proteome</keyword>
<feature type="binding site" description="in other chain" evidence="8">
    <location>
        <begin position="133"/>
        <end position="135"/>
    </location>
    <ligand>
        <name>FMN</name>
        <dbReference type="ChEBI" id="CHEBI:58210"/>
        <note>ligand shared between dimeric partners</note>
    </ligand>
</feature>
<protein>
    <recommendedName>
        <fullName evidence="7">Putative NAD(P)H nitroreductase</fullName>
        <ecNumber evidence="7">1.-.-.-</ecNumber>
    </recommendedName>
</protein>
<dbReference type="PIRSF" id="PIRSF000232">
    <property type="entry name" value="YdjA"/>
    <property type="match status" value="1"/>
</dbReference>
<evidence type="ECO:0000256" key="5">
    <source>
        <dbReference type="ARBA" id="ARBA00023002"/>
    </source>
</evidence>
<dbReference type="AlphaFoldDB" id="A0AAE9VLY8"/>
<dbReference type="InterPro" id="IPR029479">
    <property type="entry name" value="Nitroreductase"/>
</dbReference>
<dbReference type="InterPro" id="IPR000415">
    <property type="entry name" value="Nitroreductase-like"/>
</dbReference>
<keyword evidence="5 7" id="KW-0560">Oxidoreductase</keyword>
<dbReference type="EMBL" id="CP114976">
    <property type="protein sequence ID" value="WBE24439.1"/>
    <property type="molecule type" value="Genomic_DNA"/>
</dbReference>
<keyword evidence="6 7" id="KW-0520">NAD</keyword>
<evidence type="ECO:0000256" key="8">
    <source>
        <dbReference type="PIRSR" id="PIRSR000232-1"/>
    </source>
</evidence>
<dbReference type="GO" id="GO:0016491">
    <property type="term" value="F:oxidoreductase activity"/>
    <property type="evidence" value="ECO:0007669"/>
    <property type="project" value="UniProtKB-UniRule"/>
</dbReference>
<evidence type="ECO:0000313" key="11">
    <source>
        <dbReference type="Proteomes" id="UP001212189"/>
    </source>
</evidence>
<feature type="domain" description="Nitroreductase" evidence="9">
    <location>
        <begin position="9"/>
        <end position="163"/>
    </location>
</feature>
<dbReference type="Pfam" id="PF00881">
    <property type="entry name" value="Nitroreductase"/>
    <property type="match status" value="1"/>
</dbReference>
<gene>
    <name evidence="10" type="ORF">O6P33_08625</name>
</gene>
<sequence length="187" mass="20367">MDALELLLKRVSVPRLQEPAPTAEQLEVMLRAAMRAPDHGQIKPWRFITISGDDRYLLGELFVQGLLAAESEASAEKIEKIRNCPLRAPMLLVVVASICEHPTVPAHEQLLAAGCAAHAILYAAHAQGVGAVWRTGAVAECPVIKAGLGLEDNEQLIAYMYLGTPINSLRKAPEVDPTDFLSTWPIR</sequence>